<proteinExistence type="inferred from homology"/>
<dbReference type="GO" id="GO:0009247">
    <property type="term" value="P:glycolipid biosynthetic process"/>
    <property type="evidence" value="ECO:0007669"/>
    <property type="project" value="TreeGrafter"/>
</dbReference>
<dbReference type="Proteomes" id="UP000178930">
    <property type="component" value="Unassembled WGS sequence"/>
</dbReference>
<organism evidence="5 6">
    <name type="scientific">Candidatus Buchananbacteria bacterium RIFCSPHIGHO2_01_FULL_39_14</name>
    <dbReference type="NCBI Taxonomy" id="1797532"/>
    <lineage>
        <taxon>Bacteria</taxon>
        <taxon>Candidatus Buchananiibacteriota</taxon>
    </lineage>
</organism>
<dbReference type="AlphaFoldDB" id="A0A1G1XY55"/>
<dbReference type="CDD" id="cd06442">
    <property type="entry name" value="DPM1_like"/>
    <property type="match status" value="1"/>
</dbReference>
<dbReference type="EMBL" id="MHIB01000015">
    <property type="protein sequence ID" value="OGY44520.1"/>
    <property type="molecule type" value="Genomic_DNA"/>
</dbReference>
<dbReference type="PANTHER" id="PTHR43398">
    <property type="entry name" value="DOLICHOL-PHOSPHATE MANNOSYLTRANSFERASE SUBUNIT 1"/>
    <property type="match status" value="1"/>
</dbReference>
<comment type="caution">
    <text evidence="5">The sequence shown here is derived from an EMBL/GenBank/DDBJ whole genome shotgun (WGS) entry which is preliminary data.</text>
</comment>
<dbReference type="InterPro" id="IPR039528">
    <property type="entry name" value="DPM1-like"/>
</dbReference>
<dbReference type="STRING" id="1797532.A2729_01665"/>
<name>A0A1G1XY55_9BACT</name>
<accession>A0A1G1XY55</accession>
<keyword evidence="3 5" id="KW-0808">Transferase</keyword>
<dbReference type="FunFam" id="3.90.550.10:FF:000122">
    <property type="entry name" value="Dolichol-phosphate mannosyltransferase subunit 1"/>
    <property type="match status" value="1"/>
</dbReference>
<evidence type="ECO:0000256" key="1">
    <source>
        <dbReference type="ARBA" id="ARBA00006739"/>
    </source>
</evidence>
<dbReference type="GO" id="GO:0004582">
    <property type="term" value="F:dolichyl-phosphate beta-D-mannosyltransferase activity"/>
    <property type="evidence" value="ECO:0007669"/>
    <property type="project" value="InterPro"/>
</dbReference>
<keyword evidence="2 5" id="KW-0328">Glycosyltransferase</keyword>
<reference evidence="5 6" key="1">
    <citation type="journal article" date="2016" name="Nat. Commun.">
        <title>Thousands of microbial genomes shed light on interconnected biogeochemical processes in an aquifer system.</title>
        <authorList>
            <person name="Anantharaman K."/>
            <person name="Brown C.T."/>
            <person name="Hug L.A."/>
            <person name="Sharon I."/>
            <person name="Castelle C.J."/>
            <person name="Probst A.J."/>
            <person name="Thomas B.C."/>
            <person name="Singh A."/>
            <person name="Wilkins M.J."/>
            <person name="Karaoz U."/>
            <person name="Brodie E.L."/>
            <person name="Williams K.H."/>
            <person name="Hubbard S.S."/>
            <person name="Banfield J.F."/>
        </authorList>
    </citation>
    <scope>NUCLEOTIDE SEQUENCE [LARGE SCALE GENOMIC DNA]</scope>
</reference>
<comment type="similarity">
    <text evidence="1">Belongs to the glycosyltransferase 2 family.</text>
</comment>
<evidence type="ECO:0000256" key="2">
    <source>
        <dbReference type="ARBA" id="ARBA00022676"/>
    </source>
</evidence>
<feature type="domain" description="Glycosyltransferase 2-like" evidence="4">
    <location>
        <begin position="6"/>
        <end position="171"/>
    </location>
</feature>
<protein>
    <submittedName>
        <fullName evidence="5">Dolichyl-phosphate beta-D-mannosyltransferase</fullName>
    </submittedName>
</protein>
<dbReference type="GO" id="GO:0016020">
    <property type="term" value="C:membrane"/>
    <property type="evidence" value="ECO:0007669"/>
    <property type="project" value="GOC"/>
</dbReference>
<dbReference type="InterPro" id="IPR001173">
    <property type="entry name" value="Glyco_trans_2-like"/>
</dbReference>
<evidence type="ECO:0000259" key="4">
    <source>
        <dbReference type="Pfam" id="PF00535"/>
    </source>
</evidence>
<dbReference type="PANTHER" id="PTHR43398:SF1">
    <property type="entry name" value="DOLICHOL-PHOSPHATE MANNOSYLTRANSFERASE SUBUNIT 1"/>
    <property type="match status" value="1"/>
</dbReference>
<gene>
    <name evidence="5" type="ORF">A2729_01665</name>
</gene>
<evidence type="ECO:0000256" key="3">
    <source>
        <dbReference type="ARBA" id="ARBA00022679"/>
    </source>
</evidence>
<evidence type="ECO:0000313" key="5">
    <source>
        <dbReference type="EMBL" id="OGY44520.1"/>
    </source>
</evidence>
<evidence type="ECO:0000313" key="6">
    <source>
        <dbReference type="Proteomes" id="UP000178930"/>
    </source>
</evidence>
<sequence length="234" mass="26475">MQKIFIVIPTYNEKANLEKLLSQIFSLAIDGVNVLIVDDNSPDGTGELAKKLRRVYSNLSVLSRAEKQGLGLAYVAGFKIALASGADYIFEMDADLSHQPSYLPEFLKAINNADLILGSRYLKGGGVSNWGILRRLISRFGNIYARFVLDLPYHDLTGGFKCFRRLVLEKINLDQLSSVGYNFQIEITYLAHQAGFRIKEIPIIFVERASGQSKFNFKIIFESFWKVLILRLKK</sequence>
<dbReference type="SUPFAM" id="SSF53448">
    <property type="entry name" value="Nucleotide-diphospho-sugar transferases"/>
    <property type="match status" value="1"/>
</dbReference>
<dbReference type="Gene3D" id="3.90.550.10">
    <property type="entry name" value="Spore Coat Polysaccharide Biosynthesis Protein SpsA, Chain A"/>
    <property type="match status" value="1"/>
</dbReference>
<dbReference type="Pfam" id="PF00535">
    <property type="entry name" value="Glycos_transf_2"/>
    <property type="match status" value="1"/>
</dbReference>
<dbReference type="InterPro" id="IPR029044">
    <property type="entry name" value="Nucleotide-diphossugar_trans"/>
</dbReference>